<keyword evidence="1" id="KW-0472">Membrane</keyword>
<dbReference type="Proteomes" id="UP000199170">
    <property type="component" value="Unassembled WGS sequence"/>
</dbReference>
<name>A0A1H3GIF2_9EURY</name>
<sequence>MHHLPNGAPTRFDYVLGGMGLSLACGGVVGVASTVPLVLASSVASLVAAALLFVGSVGQF</sequence>
<gene>
    <name evidence="2" type="ORF">SAMN04487946_105177</name>
</gene>
<dbReference type="InterPro" id="IPR058328">
    <property type="entry name" value="DUF8015"/>
</dbReference>
<keyword evidence="1" id="KW-0812">Transmembrane</keyword>
<organism evidence="2 3">
    <name type="scientific">Halobellus clavatus</name>
    <dbReference type="NCBI Taxonomy" id="660517"/>
    <lineage>
        <taxon>Archaea</taxon>
        <taxon>Methanobacteriati</taxon>
        <taxon>Methanobacteriota</taxon>
        <taxon>Stenosarchaea group</taxon>
        <taxon>Halobacteria</taxon>
        <taxon>Halobacteriales</taxon>
        <taxon>Haloferacaceae</taxon>
        <taxon>Halobellus</taxon>
    </lineage>
</organism>
<feature type="transmembrane region" description="Helical" evidence="1">
    <location>
        <begin position="12"/>
        <end position="32"/>
    </location>
</feature>
<dbReference type="STRING" id="660517.SAMN04487946_105177"/>
<dbReference type="Pfam" id="PF26047">
    <property type="entry name" value="DUF8015"/>
    <property type="match status" value="1"/>
</dbReference>
<evidence type="ECO:0000313" key="3">
    <source>
        <dbReference type="Proteomes" id="UP000199170"/>
    </source>
</evidence>
<dbReference type="EMBL" id="FNPB01000005">
    <property type="protein sequence ID" value="SDY02830.1"/>
    <property type="molecule type" value="Genomic_DNA"/>
</dbReference>
<feature type="transmembrane region" description="Helical" evidence="1">
    <location>
        <begin position="38"/>
        <end position="58"/>
    </location>
</feature>
<protein>
    <submittedName>
        <fullName evidence="2">Uncharacterized protein</fullName>
    </submittedName>
</protein>
<dbReference type="RefSeq" id="WP_089766997.1">
    <property type="nucleotide sequence ID" value="NZ_FNPB01000005.1"/>
</dbReference>
<evidence type="ECO:0000313" key="2">
    <source>
        <dbReference type="EMBL" id="SDY02830.1"/>
    </source>
</evidence>
<keyword evidence="3" id="KW-1185">Reference proteome</keyword>
<proteinExistence type="predicted"/>
<dbReference type="AlphaFoldDB" id="A0A1H3GIF2"/>
<evidence type="ECO:0000256" key="1">
    <source>
        <dbReference type="SAM" id="Phobius"/>
    </source>
</evidence>
<keyword evidence="1" id="KW-1133">Transmembrane helix</keyword>
<accession>A0A1H3GIF2</accession>
<reference evidence="3" key="1">
    <citation type="submission" date="2016-10" db="EMBL/GenBank/DDBJ databases">
        <authorList>
            <person name="Varghese N."/>
            <person name="Submissions S."/>
        </authorList>
    </citation>
    <scope>NUCLEOTIDE SEQUENCE [LARGE SCALE GENOMIC DNA]</scope>
    <source>
        <strain evidence="3">CGMCC 1.10118</strain>
    </source>
</reference>
<dbReference type="OrthoDB" id="307310at2157"/>